<dbReference type="EMBL" id="VSRR010069016">
    <property type="protein sequence ID" value="MPC85629.1"/>
    <property type="molecule type" value="Genomic_DNA"/>
</dbReference>
<name>A0A5B7IU20_PORTR</name>
<gene>
    <name evidence="1" type="ORF">E2C01_080409</name>
</gene>
<proteinExistence type="predicted"/>
<keyword evidence="2" id="KW-1185">Reference proteome</keyword>
<sequence length="164" mass="17637">MRLGEAGRGVWIRGRVVGRWIRWKDRGAGRCFRWRGSGSGSGFRGKGRGTGRGEGVGAWWGRSTAGAQLWPRGYACVRRAIEESLLFQHNGTGRGPHGNVSSAHLHNGTHALRGKRVPGTSTSPHPPSLLTLLPSLSPALPPWHSLSPSLPPAATKLQIVLSFN</sequence>
<protein>
    <submittedName>
        <fullName evidence="1">Uncharacterized protein</fullName>
    </submittedName>
</protein>
<comment type="caution">
    <text evidence="1">The sequence shown here is derived from an EMBL/GenBank/DDBJ whole genome shotgun (WGS) entry which is preliminary data.</text>
</comment>
<evidence type="ECO:0000313" key="2">
    <source>
        <dbReference type="Proteomes" id="UP000324222"/>
    </source>
</evidence>
<dbReference type="Proteomes" id="UP000324222">
    <property type="component" value="Unassembled WGS sequence"/>
</dbReference>
<organism evidence="1 2">
    <name type="scientific">Portunus trituberculatus</name>
    <name type="common">Swimming crab</name>
    <name type="synonym">Neptunus trituberculatus</name>
    <dbReference type="NCBI Taxonomy" id="210409"/>
    <lineage>
        <taxon>Eukaryota</taxon>
        <taxon>Metazoa</taxon>
        <taxon>Ecdysozoa</taxon>
        <taxon>Arthropoda</taxon>
        <taxon>Crustacea</taxon>
        <taxon>Multicrustacea</taxon>
        <taxon>Malacostraca</taxon>
        <taxon>Eumalacostraca</taxon>
        <taxon>Eucarida</taxon>
        <taxon>Decapoda</taxon>
        <taxon>Pleocyemata</taxon>
        <taxon>Brachyura</taxon>
        <taxon>Eubrachyura</taxon>
        <taxon>Portunoidea</taxon>
        <taxon>Portunidae</taxon>
        <taxon>Portuninae</taxon>
        <taxon>Portunus</taxon>
    </lineage>
</organism>
<evidence type="ECO:0000313" key="1">
    <source>
        <dbReference type="EMBL" id="MPC85629.1"/>
    </source>
</evidence>
<accession>A0A5B7IU20</accession>
<dbReference type="AlphaFoldDB" id="A0A5B7IU20"/>
<reference evidence="1 2" key="1">
    <citation type="submission" date="2019-05" db="EMBL/GenBank/DDBJ databases">
        <title>Another draft genome of Portunus trituberculatus and its Hox gene families provides insights of decapod evolution.</title>
        <authorList>
            <person name="Jeong J.-H."/>
            <person name="Song I."/>
            <person name="Kim S."/>
            <person name="Choi T."/>
            <person name="Kim D."/>
            <person name="Ryu S."/>
            <person name="Kim W."/>
        </authorList>
    </citation>
    <scope>NUCLEOTIDE SEQUENCE [LARGE SCALE GENOMIC DNA]</scope>
    <source>
        <tissue evidence="1">Muscle</tissue>
    </source>
</reference>